<dbReference type="HOGENOM" id="CLU_229910_0_0_12"/>
<dbReference type="PROSITE" id="PS51257">
    <property type="entry name" value="PROKAR_LIPOPROTEIN"/>
    <property type="match status" value="1"/>
</dbReference>
<keyword evidence="2" id="KW-0802">TPR repeat</keyword>
<dbReference type="InterPro" id="IPR011659">
    <property type="entry name" value="WD40"/>
</dbReference>
<dbReference type="KEGG" id="brm:Bmur_0198"/>
<dbReference type="PROSITE" id="PS50005">
    <property type="entry name" value="TPR"/>
    <property type="match status" value="1"/>
</dbReference>
<gene>
    <name evidence="4" type="ordered locus">Bmur_0198</name>
</gene>
<dbReference type="Gene3D" id="1.25.40.10">
    <property type="entry name" value="Tetratricopeptide repeat domain"/>
    <property type="match status" value="3"/>
</dbReference>
<dbReference type="STRING" id="526224.Bmur_0198"/>
<evidence type="ECO:0000313" key="5">
    <source>
        <dbReference type="Proteomes" id="UP000001915"/>
    </source>
</evidence>
<dbReference type="SMART" id="SM00028">
    <property type="entry name" value="TPR"/>
    <property type="match status" value="6"/>
</dbReference>
<proteinExistence type="inferred from homology"/>
<sequence>MKLKYYIKLKLLILFSFILFACASSQKNDDSVFSSRPFLREYKRYSLTSGEVNPALDAVIDRDGTWVYYARENAGNTDIFAIDSYTLETFRLTRSPGIDTSVSVDDKSKYVVFSSTRDDAFGDIYAYKLVNLVGIRTSKNNLENLEQSIIRLTDYKGYDVDPVISHRGNMIAFVSDRDAGIKKLFTMRNNGKDVRKLSDIEASSPAFSFDDTKIAFITSKIGEPYSQLAILDLTSSTNDQTNLTILTSTKTFKFNPTFYNDDTIIFFEIEKDSDRDGNLTYYDKRRLMSYSLATHQAYVLSEDTQLTTFNVAYPSALVGAYVVSEDGTSIVTMGSTKEYFIKDDNSQTMYESFVELPYDRKVDVIDRFSEYFPFQDDEGNVAKAYFNIMISSYTNNNINEYNKAKNTLTQEYSNTFVGFLTSRIYTNFYTNENIFNLDFYTNDFFATNKNFKNLDITNLLGWAGYISANEKYKNNNSDKDTLLILDNLINLNISKDLYILAAKLYAHSVEDNGYKYPEDEDMYNVPYKRKDLLFSDRLEIAKDFIRDTKISYNIIINNAHPYAPLSAAARLIYLDGLILSRNYEEAANLFIPYTESKNDIMLALGYYGNAKVLLAQNDDGAYALLKNALTSGGENFKSTYEAEDCKNKLASYYKSLADDAYNQGRYAAAYDNYNEVLKYSPNDTTASARVIESGLRAYSTIDSLERTIYERERTILSTRYSDHEAHAELANAYYYLANRYYGMALSKQYSKERYVISDKKREDGFYLYLNKSFEAIVDKAVSYIDFAIFLYPDEEDYYIKKAEMLTFAQALKMQVLQDTKTYKSVIELVPAYKDNTVTNDVYMGYNLLAFQTADLDSEIIDALIMAKSKVKTKPNIVSIMLANSYLINGRYSDAVNEYKEAESLLNQVGTDKSRAWYHFFYGYSLWMNNDIKGAYREYDTARKLFEKLGDKESIYKIVGYTSVAAIEQEDYEKAIESLLERDKLTENDVNKNELNQLLLAACYLKLEDYNNALAYCDSVKAQIDSLDSSVYTPNYVSITLYGANINIVNLGLASFGGYIPGEPLNVDKQQMLYSIYQELYEKMGRYSEAREALSSYRNYIMQDKPKKSIQPLMLATYFNNEGYLYYKQGDQSNSIMSFKSSIKEYQKTLDPKTLENNPSLQYQNAENDAKNYLSLSSLYLRYLSENDLTSIKKEFFIELFNTTKTLKVLSTNNAVSTKDRLLLYSHIAAFQYIMAFKLTADNSIEYKRTNNDDPTDMTDYDINVQRLTMLKDAIDRYKYILSSNSNFPVDLKTEIIVRYNLAKAYELAGYIEEAAREYMSAFSKAQVSAFAVEEIAILTTLIDFSTKYRNRYPDSLDYPVQYVFRILQRISESVFMITFVEDNNFILIQAKRKVIEFLQDKYPDASLNILAMFDAIDMRRKFLDRRLYTLGENNYYLREYYKLYENALYAYQRYLDAVATPYDSKREAAALKEIANYEKEAIKRFSNTPIEPIVICDVKPADIDKSMRKDETLIWDTFFGYRFVRENGKTSFYLQSNAMPKTKNYVTHIGFRPIIISNKNIFVRELYDSTEYMLPAKTAYIDTKLISFYRTTRSAEKEINSSMSMMSNTNSTNSAYSYNINAQETNNYEYRRNTLAMNVAYNTAETNLSETNYTTNALSTNNTSSTNRRRRGNFRFIELKDIAANSYVPLIVDITGAGASDISNVMSKNLYIVYSDKETFDKNRRVLRNINNIALVVGNSGRDSRVMFYTNYFRKLSTNSLEDAMKGYDNNLFTIYGKPDYSMTSLSNAAYNFKTRLYASYADTENPSVSMMSNVIAYSQSDDEKMFNYAVIVEDRYAAKDTNTAYLFSEEGYKFFASSYSNISDSNAYKFIKSMLPVYRRMGEDGAVKGANRALHFVYLYTNNNYDLVDEYFTPRTLSRFLKAKDNPEESVKYLNYIANRVNGDNKEKILEVAVLYDLIYAKTPIDTVTNFLNRMQNTNEVLTVANTILDTSVTNESDIFTTMNYIYGNQYVFETETVSSFADRFYSLYKTNSAYIYGLLNKIRVPESDFDKNIANAYDIFSNESTNTMFIFYAYENDKYTAYSYVVGDSEVKKSSLIDMKKLSGYLESFTNATKARDRRTALRSIESGMLSSDIIKDAQRAQRIYITGSYANLFTVPFAYLNSFRSNDVVKIRELEYSPSYVLNVGKPKIKLNTETNFYTSLETSAVEKFTNPNGNIPLTHYIGIDTNRNKPFDKEDIFLSPARNADIFMYLAARSDTKLMFTYTTNSAGDYYTIMKYLYERFDNGIIDAYRFIKTNRVNVNTINSSDRDTLYNANYALFDYILPGIPKDVNR</sequence>
<comment type="similarity">
    <text evidence="1">Belongs to the TolB family.</text>
</comment>
<dbReference type="InterPro" id="IPR011990">
    <property type="entry name" value="TPR-like_helical_dom_sf"/>
</dbReference>
<evidence type="ECO:0000256" key="3">
    <source>
        <dbReference type="SAM" id="SignalP"/>
    </source>
</evidence>
<dbReference type="PANTHER" id="PTHR36842:SF1">
    <property type="entry name" value="PROTEIN TOLB"/>
    <property type="match status" value="1"/>
</dbReference>
<dbReference type="EMBL" id="CP001959">
    <property type="protein sequence ID" value="ADG70305.1"/>
    <property type="molecule type" value="Genomic_DNA"/>
</dbReference>
<dbReference type="Pfam" id="PF07676">
    <property type="entry name" value="PD40"/>
    <property type="match status" value="1"/>
</dbReference>
<dbReference type="Gene3D" id="2.120.10.30">
    <property type="entry name" value="TolB, C-terminal domain"/>
    <property type="match status" value="2"/>
</dbReference>
<dbReference type="SUPFAM" id="SSF48452">
    <property type="entry name" value="TPR-like"/>
    <property type="match status" value="2"/>
</dbReference>
<evidence type="ECO:0000256" key="1">
    <source>
        <dbReference type="ARBA" id="ARBA00009820"/>
    </source>
</evidence>
<feature type="signal peptide" evidence="3">
    <location>
        <begin position="1"/>
        <end position="21"/>
    </location>
</feature>
<dbReference type="Proteomes" id="UP000001915">
    <property type="component" value="Chromosome"/>
</dbReference>
<feature type="repeat" description="TPR" evidence="2">
    <location>
        <begin position="650"/>
        <end position="683"/>
    </location>
</feature>
<accession>D5U538</accession>
<protein>
    <submittedName>
        <fullName evidence="4">Tetratricopeptide TPR_2 repeat protein</fullName>
    </submittedName>
</protein>
<organism evidence="4 5">
    <name type="scientific">Brachyspira murdochii (strain ATCC 51284 / DSM 12563 / 56-150)</name>
    <name type="common">Serpulina murdochii</name>
    <dbReference type="NCBI Taxonomy" id="526224"/>
    <lineage>
        <taxon>Bacteria</taxon>
        <taxon>Pseudomonadati</taxon>
        <taxon>Spirochaetota</taxon>
        <taxon>Spirochaetia</taxon>
        <taxon>Brachyspirales</taxon>
        <taxon>Brachyspiraceae</taxon>
        <taxon>Brachyspira</taxon>
    </lineage>
</organism>
<dbReference type="eggNOG" id="COG0823">
    <property type="taxonomic scope" value="Bacteria"/>
</dbReference>
<keyword evidence="3" id="KW-0732">Signal</keyword>
<dbReference type="SUPFAM" id="SSF82171">
    <property type="entry name" value="DPP6 N-terminal domain-like"/>
    <property type="match status" value="1"/>
</dbReference>
<dbReference type="PANTHER" id="PTHR36842">
    <property type="entry name" value="PROTEIN TOLB HOMOLOG"/>
    <property type="match status" value="1"/>
</dbReference>
<feature type="chain" id="PRO_5003077223" evidence="3">
    <location>
        <begin position="22"/>
        <end position="2335"/>
    </location>
</feature>
<dbReference type="RefSeq" id="WP_013112734.1">
    <property type="nucleotide sequence ID" value="NC_014150.1"/>
</dbReference>
<dbReference type="InterPro" id="IPR019734">
    <property type="entry name" value="TPR_rpt"/>
</dbReference>
<evidence type="ECO:0000256" key="2">
    <source>
        <dbReference type="PROSITE-ProRule" id="PRU00339"/>
    </source>
</evidence>
<evidence type="ECO:0000313" key="4">
    <source>
        <dbReference type="EMBL" id="ADG70305.1"/>
    </source>
</evidence>
<dbReference type="eggNOG" id="COG0457">
    <property type="taxonomic scope" value="Bacteria"/>
</dbReference>
<reference evidence="4 5" key="1">
    <citation type="journal article" date="2010" name="Stand. Genomic Sci.">
        <title>Complete genome sequence of Brachyspira murdochii type strain (56-150).</title>
        <authorList>
            <person name="Pati A."/>
            <person name="Sikorski J."/>
            <person name="Gronow S."/>
            <person name="Munk C."/>
            <person name="Lapidus A."/>
            <person name="Copeland A."/>
            <person name="Glavina Del Tio T."/>
            <person name="Nolan M."/>
            <person name="Lucas S."/>
            <person name="Chen F."/>
            <person name="Tice H."/>
            <person name="Cheng J.F."/>
            <person name="Han C."/>
            <person name="Detter J.C."/>
            <person name="Bruce D."/>
            <person name="Tapia R."/>
            <person name="Goodwin L."/>
            <person name="Pitluck S."/>
            <person name="Liolios K."/>
            <person name="Ivanova N."/>
            <person name="Mavromatis K."/>
            <person name="Mikhailova N."/>
            <person name="Chen A."/>
            <person name="Palaniappan K."/>
            <person name="Land M."/>
            <person name="Hauser L."/>
            <person name="Chang Y.J."/>
            <person name="Jeffries C.D."/>
            <person name="Spring S."/>
            <person name="Rohde M."/>
            <person name="Goker M."/>
            <person name="Bristow J."/>
            <person name="Eisen J.A."/>
            <person name="Markowitz V."/>
            <person name="Hugenholtz P."/>
            <person name="Kyrpides N.C."/>
            <person name="Klenk H.P."/>
        </authorList>
    </citation>
    <scope>NUCLEOTIDE SEQUENCE [LARGE SCALE GENOMIC DNA]</scope>
    <source>
        <strain evidence="5">ATCC 51284 / DSM 12563 / 56-150</strain>
    </source>
</reference>
<name>D5U538_BRAM5</name>
<dbReference type="InterPro" id="IPR011042">
    <property type="entry name" value="6-blade_b-propeller_TolB-like"/>
</dbReference>